<accession>A0A4R3JMP3</accession>
<name>A0A4R3JMP3_9RHOB</name>
<dbReference type="EMBL" id="SLZU01000001">
    <property type="protein sequence ID" value="TCS67667.1"/>
    <property type="molecule type" value="Genomic_DNA"/>
</dbReference>
<dbReference type="Proteomes" id="UP000295696">
    <property type="component" value="Unassembled WGS sequence"/>
</dbReference>
<comment type="caution">
    <text evidence="2">The sequence shown here is derived from an EMBL/GenBank/DDBJ whole genome shotgun (WGS) entry which is preliminary data.</text>
</comment>
<protein>
    <submittedName>
        <fullName evidence="2">Uncharacterized protein</fullName>
    </submittedName>
</protein>
<keyword evidence="1" id="KW-0472">Membrane</keyword>
<evidence type="ECO:0000313" key="3">
    <source>
        <dbReference type="Proteomes" id="UP000295696"/>
    </source>
</evidence>
<keyword evidence="3" id="KW-1185">Reference proteome</keyword>
<organism evidence="2 3">
    <name type="scientific">Primorskyibacter sedentarius</name>
    <dbReference type="NCBI Taxonomy" id="745311"/>
    <lineage>
        <taxon>Bacteria</taxon>
        <taxon>Pseudomonadati</taxon>
        <taxon>Pseudomonadota</taxon>
        <taxon>Alphaproteobacteria</taxon>
        <taxon>Rhodobacterales</taxon>
        <taxon>Roseobacteraceae</taxon>
        <taxon>Primorskyibacter</taxon>
    </lineage>
</organism>
<evidence type="ECO:0000313" key="2">
    <source>
        <dbReference type="EMBL" id="TCS67667.1"/>
    </source>
</evidence>
<feature type="transmembrane region" description="Helical" evidence="1">
    <location>
        <begin position="85"/>
        <end position="103"/>
    </location>
</feature>
<proteinExistence type="predicted"/>
<gene>
    <name evidence="2" type="ORF">EDD52_101770</name>
</gene>
<reference evidence="2 3" key="1">
    <citation type="submission" date="2019-03" db="EMBL/GenBank/DDBJ databases">
        <title>Genomic Encyclopedia of Type Strains, Phase IV (KMG-IV): sequencing the most valuable type-strain genomes for metagenomic binning, comparative biology and taxonomic classification.</title>
        <authorList>
            <person name="Goeker M."/>
        </authorList>
    </citation>
    <scope>NUCLEOTIDE SEQUENCE [LARGE SCALE GENOMIC DNA]</scope>
    <source>
        <strain evidence="2 3">DSM 104836</strain>
    </source>
</reference>
<keyword evidence="1" id="KW-0812">Transmembrane</keyword>
<sequence>MLRYWVGRRTNLPFSQLASYLSRGTSRWMDHSIVWLVNDVGPQAANVYRKMMRHLNQQHPPVSLNKHEQIVMAVDARIFPSLSDVIFITLFVPVWFFLLVPILHRIFRPITYIITTERILAVEPNGKSYGIGLDGITKMKGTKTSLMIYGAEDRLWLPRLPDAWFFESVVWNVVDKVGLSDGKIGR</sequence>
<keyword evidence="1" id="KW-1133">Transmembrane helix</keyword>
<dbReference type="AlphaFoldDB" id="A0A4R3JMP3"/>
<evidence type="ECO:0000256" key="1">
    <source>
        <dbReference type="SAM" id="Phobius"/>
    </source>
</evidence>